<evidence type="ECO:0000256" key="5">
    <source>
        <dbReference type="ARBA" id="ARBA00023172"/>
    </source>
</evidence>
<dbReference type="GO" id="GO:0008821">
    <property type="term" value="F:crossover junction DNA endonuclease activity"/>
    <property type="evidence" value="ECO:0007669"/>
    <property type="project" value="TreeGrafter"/>
</dbReference>
<keyword evidence="3 8" id="KW-0227">DNA damage</keyword>
<sequence length="381" mass="43294">MQPSISALPMVVPMDKPIPAFYCCYLLRSQNRRACYIGSTPSPARRLRQHNGDSKGGAKKTSMQGRRPWEMTCIVAGFPSHFAALQFEWAWQNTHMTRHIDRHLRDARIEDLQRRGKKGNASPSKRRSRPPLSMEARLKNLHYLLGVKSFERWPLHLRFFAPDVFGLWDKYTAKLTPTLRKTITIMLTPAELPIAATQASTEDQTSKIPTVIRAIAVAYEDCKPYVEKSRSLLDGGRAQSCGVCRKRLDTSTSLSLVCPLETCRTVSHMACLSNKFLAEEGDRNALIPIQGTCPGCRSPLKWTTLVKELSLRIRGKQEIEAMFKPKRRKQANSVSEHEMTEAQDLGEDEELEDDWMQEVDDEDDELLSFEDGLGDKINDTR</sequence>
<dbReference type="GO" id="GO:0033557">
    <property type="term" value="C:Slx1-Slx4 complex"/>
    <property type="evidence" value="ECO:0007669"/>
    <property type="project" value="UniProtKB-UniRule"/>
</dbReference>
<evidence type="ECO:0000259" key="10">
    <source>
        <dbReference type="PROSITE" id="PS50164"/>
    </source>
</evidence>
<dbReference type="FunFam" id="3.40.1440.10:FF:000006">
    <property type="entry name" value="Structure-specific endonuclease subunit SLX1"/>
    <property type="match status" value="1"/>
</dbReference>
<evidence type="ECO:0000256" key="6">
    <source>
        <dbReference type="ARBA" id="ARBA00023204"/>
    </source>
</evidence>
<proteinExistence type="inferred from homology"/>
<keyword evidence="12" id="KW-1185">Reference proteome</keyword>
<dbReference type="PROSITE" id="PS50164">
    <property type="entry name" value="GIY_YIG"/>
    <property type="match status" value="1"/>
</dbReference>
<evidence type="ECO:0000256" key="7">
    <source>
        <dbReference type="ARBA" id="ARBA00023242"/>
    </source>
</evidence>
<dbReference type="InterPro" id="IPR000305">
    <property type="entry name" value="GIY-YIG_endonuc"/>
</dbReference>
<dbReference type="InterPro" id="IPR013083">
    <property type="entry name" value="Znf_RING/FYVE/PHD"/>
</dbReference>
<keyword evidence="5 8" id="KW-0233">DNA recombination</keyword>
<feature type="region of interest" description="Disordered" evidence="9">
    <location>
        <begin position="112"/>
        <end position="132"/>
    </location>
</feature>
<dbReference type="SUPFAM" id="SSF82771">
    <property type="entry name" value="GIY-YIG endonuclease"/>
    <property type="match status" value="1"/>
</dbReference>
<keyword evidence="4 8" id="KW-0378">Hydrolase</keyword>
<evidence type="ECO:0000313" key="12">
    <source>
        <dbReference type="Proteomes" id="UP000799757"/>
    </source>
</evidence>
<comment type="function">
    <text evidence="8">Catalytic subunit of the SLX1-SLX4 structure-specific endonuclease that resolves DNA secondary structures generated during DNA repair and recombination. Has endonuclease activity towards branched DNA substrates, introducing single-strand cuts in duplex DNA close to junctions with ss-DNA.</text>
</comment>
<comment type="caution">
    <text evidence="8">Lacks conserved residue(s) required for the propagation of feature annotation.</text>
</comment>
<accession>A0A6A6X023</accession>
<evidence type="ECO:0000256" key="9">
    <source>
        <dbReference type="SAM" id="MobiDB-lite"/>
    </source>
</evidence>
<dbReference type="GO" id="GO:0000724">
    <property type="term" value="P:double-strand break repair via homologous recombination"/>
    <property type="evidence" value="ECO:0007669"/>
    <property type="project" value="TreeGrafter"/>
</dbReference>
<evidence type="ECO:0000256" key="2">
    <source>
        <dbReference type="ARBA" id="ARBA00022759"/>
    </source>
</evidence>
<gene>
    <name evidence="11" type="ORF">K505DRAFT_328184</name>
</gene>
<evidence type="ECO:0000256" key="4">
    <source>
        <dbReference type="ARBA" id="ARBA00022801"/>
    </source>
</evidence>
<dbReference type="Gene3D" id="3.40.1440.10">
    <property type="entry name" value="GIY-YIG endonuclease"/>
    <property type="match status" value="1"/>
</dbReference>
<feature type="region of interest" description="Disordered" evidence="9">
    <location>
        <begin position="40"/>
        <end position="65"/>
    </location>
</feature>
<comment type="similarity">
    <text evidence="8">Belongs to the SLX1 family.</text>
</comment>
<dbReference type="InterPro" id="IPR050381">
    <property type="entry name" value="SLX1_endonuclease"/>
</dbReference>
<dbReference type="Gene3D" id="3.30.40.10">
    <property type="entry name" value="Zinc/RING finger domain, C3HC4 (zinc finger)"/>
    <property type="match status" value="1"/>
</dbReference>
<keyword evidence="2 8" id="KW-0255">Endonuclease</keyword>
<evidence type="ECO:0000256" key="8">
    <source>
        <dbReference type="HAMAP-Rule" id="MF_03100"/>
    </source>
</evidence>
<comment type="subcellular location">
    <subcellularLocation>
        <location evidence="8">Nucleus</location>
    </subcellularLocation>
</comment>
<dbReference type="OrthoDB" id="24645at2759"/>
<protein>
    <submittedName>
        <fullName evidence="11">Structure-specific endonuclease subunit SLX1</fullName>
    </submittedName>
</protein>
<evidence type="ECO:0000313" key="11">
    <source>
        <dbReference type="EMBL" id="KAF2789524.1"/>
    </source>
</evidence>
<dbReference type="AlphaFoldDB" id="A0A6A6X023"/>
<dbReference type="Pfam" id="PF21202">
    <property type="entry name" value="SLX1_C"/>
    <property type="match status" value="1"/>
</dbReference>
<dbReference type="PANTHER" id="PTHR20208:SF10">
    <property type="entry name" value="STRUCTURE-SPECIFIC ENDONUCLEASE SUBUNIT SLX1"/>
    <property type="match status" value="1"/>
</dbReference>
<dbReference type="Pfam" id="PF01541">
    <property type="entry name" value="GIY-YIG"/>
    <property type="match status" value="1"/>
</dbReference>
<dbReference type="InterPro" id="IPR048749">
    <property type="entry name" value="SLX1_C"/>
</dbReference>
<dbReference type="HAMAP" id="MF_03100">
    <property type="entry name" value="Endonuc_su_Slx1"/>
    <property type="match status" value="1"/>
</dbReference>
<dbReference type="EMBL" id="MU002131">
    <property type="protein sequence ID" value="KAF2789524.1"/>
    <property type="molecule type" value="Genomic_DNA"/>
</dbReference>
<dbReference type="PANTHER" id="PTHR20208">
    <property type="entry name" value="STRUCTURE-SPECIFIC ENDONUCLEASE SUBUNIT SLX1"/>
    <property type="match status" value="1"/>
</dbReference>
<keyword evidence="7 8" id="KW-0539">Nucleus</keyword>
<dbReference type="Proteomes" id="UP000799757">
    <property type="component" value="Unassembled WGS sequence"/>
</dbReference>
<dbReference type="GO" id="GO:0017108">
    <property type="term" value="F:5'-flap endonuclease activity"/>
    <property type="evidence" value="ECO:0007669"/>
    <property type="project" value="InterPro"/>
</dbReference>
<keyword evidence="6 8" id="KW-0234">DNA repair</keyword>
<reference evidence="11" key="1">
    <citation type="journal article" date="2020" name="Stud. Mycol.">
        <title>101 Dothideomycetes genomes: a test case for predicting lifestyles and emergence of pathogens.</title>
        <authorList>
            <person name="Haridas S."/>
            <person name="Albert R."/>
            <person name="Binder M."/>
            <person name="Bloem J."/>
            <person name="Labutti K."/>
            <person name="Salamov A."/>
            <person name="Andreopoulos B."/>
            <person name="Baker S."/>
            <person name="Barry K."/>
            <person name="Bills G."/>
            <person name="Bluhm B."/>
            <person name="Cannon C."/>
            <person name="Castanera R."/>
            <person name="Culley D."/>
            <person name="Daum C."/>
            <person name="Ezra D."/>
            <person name="Gonzalez J."/>
            <person name="Henrissat B."/>
            <person name="Kuo A."/>
            <person name="Liang C."/>
            <person name="Lipzen A."/>
            <person name="Lutzoni F."/>
            <person name="Magnuson J."/>
            <person name="Mondo S."/>
            <person name="Nolan M."/>
            <person name="Ohm R."/>
            <person name="Pangilinan J."/>
            <person name="Park H.-J."/>
            <person name="Ramirez L."/>
            <person name="Alfaro M."/>
            <person name="Sun H."/>
            <person name="Tritt A."/>
            <person name="Yoshinaga Y."/>
            <person name="Zwiers L.-H."/>
            <person name="Turgeon B."/>
            <person name="Goodwin S."/>
            <person name="Spatafora J."/>
            <person name="Crous P."/>
            <person name="Grigoriev I."/>
        </authorList>
    </citation>
    <scope>NUCLEOTIDE SEQUENCE</scope>
    <source>
        <strain evidence="11">CBS 109.77</strain>
    </source>
</reference>
<feature type="region of interest" description="Disordered" evidence="9">
    <location>
        <begin position="324"/>
        <end position="381"/>
    </location>
</feature>
<feature type="domain" description="GIY-YIG" evidence="10">
    <location>
        <begin position="20"/>
        <end position="101"/>
    </location>
</feature>
<dbReference type="InterPro" id="IPR027520">
    <property type="entry name" value="Slx1"/>
</dbReference>
<comment type="subunit">
    <text evidence="8">Forms a heterodimer with SLX4.</text>
</comment>
<organism evidence="11 12">
    <name type="scientific">Melanomma pulvis-pyrius CBS 109.77</name>
    <dbReference type="NCBI Taxonomy" id="1314802"/>
    <lineage>
        <taxon>Eukaryota</taxon>
        <taxon>Fungi</taxon>
        <taxon>Dikarya</taxon>
        <taxon>Ascomycota</taxon>
        <taxon>Pezizomycotina</taxon>
        <taxon>Dothideomycetes</taxon>
        <taxon>Pleosporomycetidae</taxon>
        <taxon>Pleosporales</taxon>
        <taxon>Melanommataceae</taxon>
        <taxon>Melanomma</taxon>
    </lineage>
</organism>
<feature type="compositionally biased region" description="Acidic residues" evidence="9">
    <location>
        <begin position="344"/>
        <end position="368"/>
    </location>
</feature>
<comment type="cofactor">
    <cofactor evidence="8">
        <name>a divalent metal cation</name>
        <dbReference type="ChEBI" id="CHEBI:60240"/>
    </cofactor>
</comment>
<evidence type="ECO:0000256" key="3">
    <source>
        <dbReference type="ARBA" id="ARBA00022763"/>
    </source>
</evidence>
<name>A0A6A6X023_9PLEO</name>
<evidence type="ECO:0000256" key="1">
    <source>
        <dbReference type="ARBA" id="ARBA00022722"/>
    </source>
</evidence>
<dbReference type="InterPro" id="IPR035901">
    <property type="entry name" value="GIY-YIG_endonuc_sf"/>
</dbReference>
<keyword evidence="1 8" id="KW-0540">Nuclease</keyword>
<dbReference type="CDD" id="cd10455">
    <property type="entry name" value="GIY-YIG_SLX1"/>
    <property type="match status" value="1"/>
</dbReference>